<organism evidence="2 3">
    <name type="scientific">Gordonia phage OhMyWard</name>
    <dbReference type="NCBI Taxonomy" id="2652414"/>
    <lineage>
        <taxon>Viruses</taxon>
        <taxon>Duplodnaviria</taxon>
        <taxon>Heunggongvirae</taxon>
        <taxon>Uroviricota</taxon>
        <taxon>Caudoviricetes</taxon>
        <taxon>Deejayvirinae</taxon>
        <taxon>Kenoshavirus</taxon>
        <taxon>Kenoshavirus ohmyward</taxon>
    </lineage>
</organism>
<accession>A0A5P8D9Z7</accession>
<keyword evidence="3" id="KW-1185">Reference proteome</keyword>
<proteinExistence type="predicted"/>
<dbReference type="GeneID" id="55623421"/>
<evidence type="ECO:0000313" key="2">
    <source>
        <dbReference type="EMBL" id="QFP94920.1"/>
    </source>
</evidence>
<dbReference type="EMBL" id="MN284896">
    <property type="protein sequence ID" value="QFP94920.1"/>
    <property type="molecule type" value="Genomic_DNA"/>
</dbReference>
<dbReference type="KEGG" id="vg:55623421"/>
<dbReference type="Proteomes" id="UP000326805">
    <property type="component" value="Segment"/>
</dbReference>
<sequence>MNNEIKNKIATTKKFVQKHKVAIAFAAGSTTACSMIYLIQKNRLTLEVPRNAVDQLRDGGVFVFDLPEGALTLDFREAFQNRT</sequence>
<feature type="transmembrane region" description="Helical" evidence="1">
    <location>
        <begin position="21"/>
        <end position="39"/>
    </location>
</feature>
<evidence type="ECO:0000313" key="3">
    <source>
        <dbReference type="Proteomes" id="UP000326805"/>
    </source>
</evidence>
<dbReference type="RefSeq" id="YP_009852786.1">
    <property type="nucleotide sequence ID" value="NC_048816.1"/>
</dbReference>
<keyword evidence="1" id="KW-0472">Membrane</keyword>
<protein>
    <submittedName>
        <fullName evidence="2">Uncharacterized protein</fullName>
    </submittedName>
</protein>
<gene>
    <name evidence="2" type="primary">38</name>
    <name evidence="2" type="ORF">SEA_OHMYWARD_38</name>
</gene>
<keyword evidence="1" id="KW-1133">Transmembrane helix</keyword>
<dbReference type="PROSITE" id="PS51257">
    <property type="entry name" value="PROKAR_LIPOPROTEIN"/>
    <property type="match status" value="1"/>
</dbReference>
<name>A0A5P8D9Z7_9CAUD</name>
<evidence type="ECO:0000256" key="1">
    <source>
        <dbReference type="SAM" id="Phobius"/>
    </source>
</evidence>
<keyword evidence="1" id="KW-0812">Transmembrane</keyword>
<reference evidence="2 3" key="1">
    <citation type="submission" date="2019-08" db="EMBL/GenBank/DDBJ databases">
        <authorList>
            <person name="Ward C."/>
            <person name="Batin B."/>
            <person name="Choi E."/>
            <person name="Dhami J."/>
            <person name="Figueroa S."/>
            <person name="Kim S."/>
            <person name="Kim U."/>
            <person name="Klim L."/>
            <person name="Lee Y.S."/>
            <person name="Lim D."/>
            <person name="Nathaniel A."/>
            <person name="Shih C."/>
            <person name="Simental K."/>
            <person name="Shu E."/>
            <person name="Trivedi R."/>
            <person name="Valladolid I."/>
            <person name="Wang C."/>
            <person name="Yoo K."/>
            <person name="Choi J.D."/>
            <person name="Dean N."/>
            <person name="Muthiah A.S."/>
            <person name="Diaz A."/>
            <person name="Garlena R.A."/>
            <person name="Russell D.A."/>
            <person name="Pope W.H."/>
            <person name="Jacobs-Sera D."/>
            <person name="Hatfull G.F."/>
        </authorList>
    </citation>
    <scope>NUCLEOTIDE SEQUENCE [LARGE SCALE GENOMIC DNA]</scope>
</reference>